<organism evidence="1 2">
    <name type="scientific">Parathielavia hyrcaniae</name>
    <dbReference type="NCBI Taxonomy" id="113614"/>
    <lineage>
        <taxon>Eukaryota</taxon>
        <taxon>Fungi</taxon>
        <taxon>Dikarya</taxon>
        <taxon>Ascomycota</taxon>
        <taxon>Pezizomycotina</taxon>
        <taxon>Sordariomycetes</taxon>
        <taxon>Sordariomycetidae</taxon>
        <taxon>Sordariales</taxon>
        <taxon>Chaetomiaceae</taxon>
        <taxon>Parathielavia</taxon>
    </lineage>
</organism>
<dbReference type="EMBL" id="MU863627">
    <property type="protein sequence ID" value="KAK4104212.1"/>
    <property type="molecule type" value="Genomic_DNA"/>
</dbReference>
<accession>A0AAN6QBJ8</accession>
<evidence type="ECO:0000313" key="1">
    <source>
        <dbReference type="EMBL" id="KAK4104212.1"/>
    </source>
</evidence>
<dbReference type="AlphaFoldDB" id="A0AAN6QBJ8"/>
<proteinExistence type="predicted"/>
<gene>
    <name evidence="1" type="ORF">N658DRAFT_247088</name>
</gene>
<dbReference type="Proteomes" id="UP001305647">
    <property type="component" value="Unassembled WGS sequence"/>
</dbReference>
<evidence type="ECO:0000313" key="2">
    <source>
        <dbReference type="Proteomes" id="UP001305647"/>
    </source>
</evidence>
<comment type="caution">
    <text evidence="1">The sequence shown here is derived from an EMBL/GenBank/DDBJ whole genome shotgun (WGS) entry which is preliminary data.</text>
</comment>
<reference evidence="1" key="2">
    <citation type="submission" date="2023-05" db="EMBL/GenBank/DDBJ databases">
        <authorList>
            <consortium name="Lawrence Berkeley National Laboratory"/>
            <person name="Steindorff A."/>
            <person name="Hensen N."/>
            <person name="Bonometti L."/>
            <person name="Westerberg I."/>
            <person name="Brannstrom I.O."/>
            <person name="Guillou S."/>
            <person name="Cros-Aarteil S."/>
            <person name="Calhoun S."/>
            <person name="Haridas S."/>
            <person name="Kuo A."/>
            <person name="Mondo S."/>
            <person name="Pangilinan J."/>
            <person name="Riley R."/>
            <person name="Labutti K."/>
            <person name="Andreopoulos B."/>
            <person name="Lipzen A."/>
            <person name="Chen C."/>
            <person name="Yanf M."/>
            <person name="Daum C."/>
            <person name="Ng V."/>
            <person name="Clum A."/>
            <person name="Ohm R."/>
            <person name="Martin F."/>
            <person name="Silar P."/>
            <person name="Natvig D."/>
            <person name="Lalanne C."/>
            <person name="Gautier V."/>
            <person name="Ament-Velasquez S.L."/>
            <person name="Kruys A."/>
            <person name="Hutchinson M.I."/>
            <person name="Powell A.J."/>
            <person name="Barry K."/>
            <person name="Miller A.N."/>
            <person name="Grigoriev I.V."/>
            <person name="Debuchy R."/>
            <person name="Gladieux P."/>
            <person name="Thoren M.H."/>
            <person name="Johannesson H."/>
        </authorList>
    </citation>
    <scope>NUCLEOTIDE SEQUENCE</scope>
    <source>
        <strain evidence="1">CBS 757.83</strain>
    </source>
</reference>
<reference evidence="1" key="1">
    <citation type="journal article" date="2023" name="Mol. Phylogenet. Evol.">
        <title>Genome-scale phylogeny and comparative genomics of the fungal order Sordariales.</title>
        <authorList>
            <person name="Hensen N."/>
            <person name="Bonometti L."/>
            <person name="Westerberg I."/>
            <person name="Brannstrom I.O."/>
            <person name="Guillou S."/>
            <person name="Cros-Aarteil S."/>
            <person name="Calhoun S."/>
            <person name="Haridas S."/>
            <person name="Kuo A."/>
            <person name="Mondo S."/>
            <person name="Pangilinan J."/>
            <person name="Riley R."/>
            <person name="LaButti K."/>
            <person name="Andreopoulos B."/>
            <person name="Lipzen A."/>
            <person name="Chen C."/>
            <person name="Yan M."/>
            <person name="Daum C."/>
            <person name="Ng V."/>
            <person name="Clum A."/>
            <person name="Steindorff A."/>
            <person name="Ohm R.A."/>
            <person name="Martin F."/>
            <person name="Silar P."/>
            <person name="Natvig D.O."/>
            <person name="Lalanne C."/>
            <person name="Gautier V."/>
            <person name="Ament-Velasquez S.L."/>
            <person name="Kruys A."/>
            <person name="Hutchinson M.I."/>
            <person name="Powell A.J."/>
            <person name="Barry K."/>
            <person name="Miller A.N."/>
            <person name="Grigoriev I.V."/>
            <person name="Debuchy R."/>
            <person name="Gladieux P."/>
            <person name="Hiltunen Thoren M."/>
            <person name="Johannesson H."/>
        </authorList>
    </citation>
    <scope>NUCLEOTIDE SEQUENCE</scope>
    <source>
        <strain evidence="1">CBS 757.83</strain>
    </source>
</reference>
<sequence>MGAISQHDVLKRFCCRLCTSLLYMLECLSSSSLDGHHERRSKAPPVPDRSPVHAACSQDCRTGAIPDTCKATPRASFPCSSCAVRSRYSRHSLEPHPGFGRLPCCTDPIRTRPTANPHLIVAESLAGGTLVERGETKSDVAIFTK</sequence>
<protein>
    <submittedName>
        <fullName evidence="1">Uncharacterized protein</fullName>
    </submittedName>
</protein>
<name>A0AAN6QBJ8_9PEZI</name>
<keyword evidence="2" id="KW-1185">Reference proteome</keyword>